<evidence type="ECO:0000259" key="2">
    <source>
        <dbReference type="Pfam" id="PF26381"/>
    </source>
</evidence>
<dbReference type="Proteomes" id="UP000647860">
    <property type="component" value="Unassembled WGS sequence"/>
</dbReference>
<dbReference type="InterPro" id="IPR058748">
    <property type="entry name" value="PglY_5th"/>
</dbReference>
<dbReference type="Pfam" id="PF26382">
    <property type="entry name" value="BREX_PglY_6th"/>
    <property type="match status" value="1"/>
</dbReference>
<dbReference type="EMBL" id="BOPA01000002">
    <property type="protein sequence ID" value="GIJ13476.1"/>
    <property type="molecule type" value="Genomic_DNA"/>
</dbReference>
<sequence>MMTLLRDVIEIPTSVGDGDFVVRAAEGADLRRYVVTEQLRENFAEALRRIGHAVTTGRSQAMFLHGSFGSGKSHFMAVLREILQHNPDARQIRGLAEPVLAADPWLRDRKLLTLTFHMLDARSVEQAILEGYLNQITALHPEAPVPAVHRSDALLDDAARLRERMGDEAFFAALHDGGSTPVASGAGLAAHVTRKAGWTAERYADAAAAAPGTEQRDLLVSALTSTFFTGAVRSGEYLDLDTGLAVITRHAKALGYDALVLFLDELILWLSTKLSDHVFVNTEGAKLNKLVESADATRPLPLISFVARQRNLEDFLGPQVGGTEREALAHVMRSVQGRFGEIALADTNLPEITEKRLLKPITDEGRAVIDNAFAAVKGNRQVWDTLLLGAQYGDAGIGSDASAFRKLYPFSPALVATLVALSQALQRERTALKVMTELLVARRDTLRVNDLIGVAALFDPLVLHGELPDRPKLKQLFQSARSLYLQKLRPILLNINNITEEQAAGHQQFQLDDKLIKTLLLGALVPEVPALHNLTAAKLHALNFGSITSPIPGYEGQIVLNRLNRVADSAGELHITKTPDPVFSLKLHAVDYDKLLDLVPDNETTTTGVRQQLIREMVTAEMGIIGADGQLGELLHPRDWRGGRHTIQVKFGNVRDPDSMPVSALIASGEAWRVIIDYPFDLEGFERSADRSRIESLERGSRTVFWLPFFLTDEMMAKVGQLAKINYLLGNGTGDRLNSLAADWSLADRQQGRVYLQQRQSQLRSTLLGALMQAYGSATSHGSDVRDDSVGVFHTLSEGLHLGDPRGGTLAEAFHHLTGELLAWSYPGRPAMPDDEKPVTRSELAKILEYATRAAADPARGVTVANPADQRTLRRVCNNLGLGDLDDGRYVLTTSTCRWSRHLLQAAANEGYTDRFPVARLRELIDVPAPFGFDRELQNLIILVFGLEQQLAWYYRGGKVDVTSVAAVRDDEMELRHPPMPDEQAWADAVHRGAKLFGKVLPGWRTPANLGTLAATLREAARDRRDAAAGLVDELTRHAEVLGLDPAAAVGRLATARRAARFVADIASERDDVVLVESVAAAEFGDVDDPAVGELLSQAGPLGRALRQEHQWPLLKVVLARSAKDEQARQIIGQLRSVVQHEQHGQDLVHALEAAVSSSAALLAADASARPPATTPDPASERPTGDGPVPGGGTVGGGGMVPDPRLPGDVRSGDGGSPAQPEVTYLAPGGTGHQAGGIGVGRARQHEVSDLATWKEVAAEIEAAVAAGRQITVTWETR</sequence>
<feature type="domain" description="ATPase PglY C-terminal" evidence="3">
    <location>
        <begin position="990"/>
        <end position="1166"/>
    </location>
</feature>
<proteinExistence type="predicted"/>
<accession>A0ABQ4I6P4</accession>
<comment type="caution">
    <text evidence="4">The sequence shown here is derived from an EMBL/GenBank/DDBJ whole genome shotgun (WGS) entry which is preliminary data.</text>
</comment>
<feature type="domain" description="ATPase PglY 5th" evidence="2">
    <location>
        <begin position="843"/>
        <end position="945"/>
    </location>
</feature>
<evidence type="ECO:0008006" key="6">
    <source>
        <dbReference type="Google" id="ProtNLM"/>
    </source>
</evidence>
<evidence type="ECO:0000313" key="4">
    <source>
        <dbReference type="EMBL" id="GIJ13476.1"/>
    </source>
</evidence>
<keyword evidence="5" id="KW-1185">Reference proteome</keyword>
<feature type="compositionally biased region" description="Gly residues" evidence="1">
    <location>
        <begin position="1188"/>
        <end position="1200"/>
    </location>
</feature>
<feature type="region of interest" description="Disordered" evidence="1">
    <location>
        <begin position="1165"/>
        <end position="1222"/>
    </location>
</feature>
<evidence type="ECO:0000256" key="1">
    <source>
        <dbReference type="SAM" id="MobiDB-lite"/>
    </source>
</evidence>
<feature type="compositionally biased region" description="Low complexity" evidence="1">
    <location>
        <begin position="1165"/>
        <end position="1178"/>
    </location>
</feature>
<dbReference type="Pfam" id="PF26381">
    <property type="entry name" value="BREX_PglY_5th"/>
    <property type="match status" value="1"/>
</dbReference>
<organism evidence="4 5">
    <name type="scientific">Micromonospora gifhornensis</name>
    <dbReference type="NCBI Taxonomy" id="84594"/>
    <lineage>
        <taxon>Bacteria</taxon>
        <taxon>Bacillati</taxon>
        <taxon>Actinomycetota</taxon>
        <taxon>Actinomycetes</taxon>
        <taxon>Micromonosporales</taxon>
        <taxon>Micromonosporaceae</taxon>
        <taxon>Micromonospora</taxon>
    </lineage>
</organism>
<gene>
    <name evidence="4" type="ORF">Vgi01_01600</name>
</gene>
<reference evidence="4 5" key="1">
    <citation type="submission" date="2021-01" db="EMBL/GenBank/DDBJ databases">
        <title>Whole genome shotgun sequence of Verrucosispora gifhornensis NBRC 16317.</title>
        <authorList>
            <person name="Komaki H."/>
            <person name="Tamura T."/>
        </authorList>
    </citation>
    <scope>NUCLEOTIDE SEQUENCE [LARGE SCALE GENOMIC DNA]</scope>
    <source>
        <strain evidence="4 5">NBRC 16317</strain>
    </source>
</reference>
<evidence type="ECO:0000313" key="5">
    <source>
        <dbReference type="Proteomes" id="UP000647860"/>
    </source>
</evidence>
<protein>
    <recommendedName>
        <fullName evidence="6">Phage resistance protein</fullName>
    </recommendedName>
</protein>
<name>A0ABQ4I6P4_9ACTN</name>
<evidence type="ECO:0000259" key="3">
    <source>
        <dbReference type="Pfam" id="PF26382"/>
    </source>
</evidence>
<dbReference type="InterPro" id="IPR058747">
    <property type="entry name" value="PglY_C"/>
</dbReference>